<evidence type="ECO:0000256" key="1">
    <source>
        <dbReference type="ARBA" id="ARBA00008239"/>
    </source>
</evidence>
<evidence type="ECO:0008006" key="7">
    <source>
        <dbReference type="Google" id="ProtNLM"/>
    </source>
</evidence>
<dbReference type="PANTHER" id="PTHR11528">
    <property type="entry name" value="HEAT SHOCK PROTEIN 90 FAMILY MEMBER"/>
    <property type="match status" value="1"/>
</dbReference>
<dbReference type="Pfam" id="PF13589">
    <property type="entry name" value="HATPase_c_3"/>
    <property type="match status" value="1"/>
</dbReference>
<dbReference type="InterPro" id="IPR036890">
    <property type="entry name" value="HATPase_C_sf"/>
</dbReference>
<dbReference type="Gene3D" id="3.30.565.10">
    <property type="entry name" value="Histidine kinase-like ATPase, C-terminal domain"/>
    <property type="match status" value="1"/>
</dbReference>
<sequence>MEIHLQTDAAKGTFTIQDTGVGMNNEELVANLGTIARSGSKAFLDALQNQAEASSSIIGQFGVGFYSAFMVADKVDVYSQSAEPGSPGYKWSSDG</sequence>
<comment type="similarity">
    <text evidence="1">Belongs to the heat shock protein 90 family.</text>
</comment>
<keyword evidence="3" id="KW-0067">ATP-binding</keyword>
<accession>A0A672L3T5</accession>
<evidence type="ECO:0000256" key="2">
    <source>
        <dbReference type="ARBA" id="ARBA00022741"/>
    </source>
</evidence>
<dbReference type="SUPFAM" id="SSF55874">
    <property type="entry name" value="ATPase domain of HSP90 chaperone/DNA topoisomerase II/histidine kinase"/>
    <property type="match status" value="1"/>
</dbReference>
<evidence type="ECO:0000256" key="3">
    <source>
        <dbReference type="ARBA" id="ARBA00022840"/>
    </source>
</evidence>
<protein>
    <recommendedName>
        <fullName evidence="7">Histidine kinase/HSP90-like ATPase domain-containing protein</fullName>
    </recommendedName>
</protein>
<evidence type="ECO:0000313" key="6">
    <source>
        <dbReference type="Proteomes" id="UP000472262"/>
    </source>
</evidence>
<keyword evidence="4" id="KW-0143">Chaperone</keyword>
<proteinExistence type="inferred from homology"/>
<dbReference type="InterPro" id="IPR001404">
    <property type="entry name" value="Hsp90_fam"/>
</dbReference>
<dbReference type="FunFam" id="3.30.565.10:FF:000457">
    <property type="entry name" value="Uncharacterized protein"/>
    <property type="match status" value="1"/>
</dbReference>
<dbReference type="Proteomes" id="UP000472262">
    <property type="component" value="Unassembled WGS sequence"/>
</dbReference>
<dbReference type="GO" id="GO:0005524">
    <property type="term" value="F:ATP binding"/>
    <property type="evidence" value="ECO:0007669"/>
    <property type="project" value="UniProtKB-KW"/>
</dbReference>
<dbReference type="AlphaFoldDB" id="A0A672L3T5"/>
<name>A0A672L3T5_SINGR</name>
<dbReference type="PRINTS" id="PR00775">
    <property type="entry name" value="HEATSHOCK90"/>
</dbReference>
<dbReference type="GO" id="GO:0140662">
    <property type="term" value="F:ATP-dependent protein folding chaperone"/>
    <property type="evidence" value="ECO:0007669"/>
    <property type="project" value="InterPro"/>
</dbReference>
<reference evidence="5" key="1">
    <citation type="submission" date="2025-08" db="UniProtKB">
        <authorList>
            <consortium name="Ensembl"/>
        </authorList>
    </citation>
    <scope>IDENTIFICATION</scope>
</reference>
<organism evidence="5 6">
    <name type="scientific">Sinocyclocheilus grahami</name>
    <name type="common">Dianchi golden-line fish</name>
    <name type="synonym">Barbus grahami</name>
    <dbReference type="NCBI Taxonomy" id="75366"/>
    <lineage>
        <taxon>Eukaryota</taxon>
        <taxon>Metazoa</taxon>
        <taxon>Chordata</taxon>
        <taxon>Craniata</taxon>
        <taxon>Vertebrata</taxon>
        <taxon>Euteleostomi</taxon>
        <taxon>Actinopterygii</taxon>
        <taxon>Neopterygii</taxon>
        <taxon>Teleostei</taxon>
        <taxon>Ostariophysi</taxon>
        <taxon>Cypriniformes</taxon>
        <taxon>Cyprinidae</taxon>
        <taxon>Cyprininae</taxon>
        <taxon>Sinocyclocheilus</taxon>
    </lineage>
</organism>
<dbReference type="GO" id="GO:0051082">
    <property type="term" value="F:unfolded protein binding"/>
    <property type="evidence" value="ECO:0007669"/>
    <property type="project" value="InterPro"/>
</dbReference>
<dbReference type="GO" id="GO:0016887">
    <property type="term" value="F:ATP hydrolysis activity"/>
    <property type="evidence" value="ECO:0007669"/>
    <property type="project" value="InterPro"/>
</dbReference>
<evidence type="ECO:0000313" key="5">
    <source>
        <dbReference type="Ensembl" id="ENSSGRP00000017844.1"/>
    </source>
</evidence>
<reference evidence="5" key="2">
    <citation type="submission" date="2025-09" db="UniProtKB">
        <authorList>
            <consortium name="Ensembl"/>
        </authorList>
    </citation>
    <scope>IDENTIFICATION</scope>
</reference>
<evidence type="ECO:0000256" key="4">
    <source>
        <dbReference type="ARBA" id="ARBA00023186"/>
    </source>
</evidence>
<dbReference type="InParanoid" id="A0A672L3T5"/>
<dbReference type="InterPro" id="IPR020575">
    <property type="entry name" value="Hsp90_N"/>
</dbReference>
<keyword evidence="2" id="KW-0547">Nucleotide-binding</keyword>
<keyword evidence="6" id="KW-1185">Reference proteome</keyword>
<dbReference type="Ensembl" id="ENSSGRT00000019285.1">
    <property type="protein sequence ID" value="ENSSGRP00000017844.1"/>
    <property type="gene ID" value="ENSSGRG00000010830.1"/>
</dbReference>